<comment type="pathway">
    <text evidence="1">Pyrimidine metabolism; dTTP biosynthesis.</text>
</comment>
<proteinExistence type="inferred from homology"/>
<dbReference type="GO" id="GO:0005634">
    <property type="term" value="C:nucleus"/>
    <property type="evidence" value="ECO:0007669"/>
    <property type="project" value="TreeGrafter"/>
</dbReference>
<dbReference type="CDD" id="cd01672">
    <property type="entry name" value="TMPK"/>
    <property type="match status" value="1"/>
</dbReference>
<dbReference type="InterPro" id="IPR018094">
    <property type="entry name" value="Thymidylate_kinase"/>
</dbReference>
<dbReference type="PANTHER" id="PTHR10344:SF1">
    <property type="entry name" value="THYMIDYLATE KINASE"/>
    <property type="match status" value="1"/>
</dbReference>
<gene>
    <name evidence="12" type="primary">CDC8</name>
    <name evidence="12" type="ORF">SeLEV6574_g06735</name>
    <name evidence="11" type="ORF">SeMB42_g06424</name>
</gene>
<evidence type="ECO:0000256" key="2">
    <source>
        <dbReference type="ARBA" id="ARBA00009776"/>
    </source>
</evidence>
<evidence type="ECO:0000256" key="3">
    <source>
        <dbReference type="ARBA" id="ARBA00012980"/>
    </source>
</evidence>
<comment type="caution">
    <text evidence="12">The sequence shown here is derived from an EMBL/GenBank/DDBJ whole genome shotgun (WGS) entry which is preliminary data.</text>
</comment>
<keyword evidence="7" id="KW-0547">Nucleotide-binding</keyword>
<dbReference type="InterPro" id="IPR039430">
    <property type="entry name" value="Thymidylate_kin-like_dom"/>
</dbReference>
<dbReference type="Proteomes" id="UP000320475">
    <property type="component" value="Unassembled WGS sequence"/>
</dbReference>
<keyword evidence="8 12" id="KW-0418">Kinase</keyword>
<keyword evidence="6" id="KW-0545">Nucleotide biosynthesis</keyword>
<dbReference type="Proteomes" id="UP000317494">
    <property type="component" value="Unassembled WGS sequence"/>
</dbReference>
<dbReference type="VEuPathDB" id="FungiDB:SeMB42_g06424"/>
<evidence type="ECO:0000313" key="14">
    <source>
        <dbReference type="Proteomes" id="UP000320475"/>
    </source>
</evidence>
<dbReference type="EMBL" id="QEAM01000405">
    <property type="protein sequence ID" value="TPX40213.1"/>
    <property type="molecule type" value="Genomic_DNA"/>
</dbReference>
<dbReference type="PANTHER" id="PTHR10344">
    <property type="entry name" value="THYMIDYLATE KINASE"/>
    <property type="match status" value="1"/>
</dbReference>
<evidence type="ECO:0000256" key="6">
    <source>
        <dbReference type="ARBA" id="ARBA00022727"/>
    </source>
</evidence>
<dbReference type="SUPFAM" id="SSF52540">
    <property type="entry name" value="P-loop containing nucleoside triphosphate hydrolases"/>
    <property type="match status" value="1"/>
</dbReference>
<sequence>MGSLRRGAFVVFEGCDRTGKSTQATACLQRLQTSGVDAHLVRYPDRTTHTGALLDRYLRRETEMDDRAVHLLFSANRWESMDAVRRMMQAGTTVLADRYAYSGAAYSCAKGLDLAWCKGPDRGLVRPDAVIFLQASARAAAGRDGYGTERYETPELQERVRTVFGALVEPSWKILDAAAPVDVLADQVYAIVSDAVGRVRELPIQDTLWL</sequence>
<dbReference type="EC" id="2.7.4.9" evidence="3"/>
<dbReference type="GO" id="GO:0005739">
    <property type="term" value="C:mitochondrion"/>
    <property type="evidence" value="ECO:0007669"/>
    <property type="project" value="TreeGrafter"/>
</dbReference>
<dbReference type="AlphaFoldDB" id="A0A507CMU8"/>
<dbReference type="GO" id="GO:0004798">
    <property type="term" value="F:dTMP kinase activity"/>
    <property type="evidence" value="ECO:0007669"/>
    <property type="project" value="UniProtKB-EC"/>
</dbReference>
<feature type="domain" description="Thymidylate kinase-like" evidence="10">
    <location>
        <begin position="12"/>
        <end position="187"/>
    </location>
</feature>
<protein>
    <recommendedName>
        <fullName evidence="4">Thymidylate kinase</fullName>
        <ecNumber evidence="3">2.7.4.9</ecNumber>
    </recommendedName>
</protein>
<accession>A0A507CMU8</accession>
<evidence type="ECO:0000313" key="11">
    <source>
        <dbReference type="EMBL" id="TPX39178.1"/>
    </source>
</evidence>
<dbReference type="Gene3D" id="3.40.50.300">
    <property type="entry name" value="P-loop containing nucleotide triphosphate hydrolases"/>
    <property type="match status" value="1"/>
</dbReference>
<dbReference type="OrthoDB" id="425602at2759"/>
<dbReference type="Pfam" id="PF02223">
    <property type="entry name" value="Thymidylate_kin"/>
    <property type="match status" value="1"/>
</dbReference>
<evidence type="ECO:0000259" key="10">
    <source>
        <dbReference type="Pfam" id="PF02223"/>
    </source>
</evidence>
<dbReference type="InterPro" id="IPR027417">
    <property type="entry name" value="P-loop_NTPase"/>
</dbReference>
<dbReference type="FunFam" id="3.40.50.300:FF:000679">
    <property type="entry name" value="Thymidylate kinase"/>
    <property type="match status" value="1"/>
</dbReference>
<dbReference type="GO" id="GO:0006233">
    <property type="term" value="P:dTDP biosynthetic process"/>
    <property type="evidence" value="ECO:0007669"/>
    <property type="project" value="InterPro"/>
</dbReference>
<keyword evidence="13" id="KW-1185">Reference proteome</keyword>
<evidence type="ECO:0000256" key="1">
    <source>
        <dbReference type="ARBA" id="ARBA00004992"/>
    </source>
</evidence>
<name>A0A507CMU8_9FUNG</name>
<reference evidence="13 14" key="1">
    <citation type="journal article" date="2019" name="Sci. Rep.">
        <title>Comparative genomics of chytrid fungi reveal insights into the obligate biotrophic and pathogenic lifestyle of Synchytrium endobioticum.</title>
        <authorList>
            <person name="van de Vossenberg B.T.L.H."/>
            <person name="Warris S."/>
            <person name="Nguyen H.D.T."/>
            <person name="van Gent-Pelzer M.P.E."/>
            <person name="Joly D.L."/>
            <person name="van de Geest H.C."/>
            <person name="Bonants P.J.M."/>
            <person name="Smith D.S."/>
            <person name="Levesque C.A."/>
            <person name="van der Lee T.A.J."/>
        </authorList>
    </citation>
    <scope>NUCLEOTIDE SEQUENCE [LARGE SCALE GENOMIC DNA]</scope>
    <source>
        <strain evidence="12 14">LEV6574</strain>
        <strain evidence="11 13">MB42</strain>
    </source>
</reference>
<dbReference type="GO" id="GO:0005829">
    <property type="term" value="C:cytosol"/>
    <property type="evidence" value="ECO:0007669"/>
    <property type="project" value="TreeGrafter"/>
</dbReference>
<dbReference type="GO" id="GO:0006235">
    <property type="term" value="P:dTTP biosynthetic process"/>
    <property type="evidence" value="ECO:0007669"/>
    <property type="project" value="TreeGrafter"/>
</dbReference>
<keyword evidence="5" id="KW-0808">Transferase</keyword>
<evidence type="ECO:0000256" key="7">
    <source>
        <dbReference type="ARBA" id="ARBA00022741"/>
    </source>
</evidence>
<evidence type="ECO:0000313" key="13">
    <source>
        <dbReference type="Proteomes" id="UP000317494"/>
    </source>
</evidence>
<evidence type="ECO:0000256" key="4">
    <source>
        <dbReference type="ARBA" id="ARBA00017144"/>
    </source>
</evidence>
<keyword evidence="9" id="KW-0067">ATP-binding</keyword>
<evidence type="ECO:0000256" key="8">
    <source>
        <dbReference type="ARBA" id="ARBA00022777"/>
    </source>
</evidence>
<dbReference type="EMBL" id="QEAN01000361">
    <property type="protein sequence ID" value="TPX39178.1"/>
    <property type="molecule type" value="Genomic_DNA"/>
</dbReference>
<comment type="similarity">
    <text evidence="2">Belongs to the thymidylate kinase family.</text>
</comment>
<dbReference type="GO" id="GO:0004550">
    <property type="term" value="F:nucleoside diphosphate kinase activity"/>
    <property type="evidence" value="ECO:0007669"/>
    <property type="project" value="TreeGrafter"/>
</dbReference>
<organism evidence="12 14">
    <name type="scientific">Synchytrium endobioticum</name>
    <dbReference type="NCBI Taxonomy" id="286115"/>
    <lineage>
        <taxon>Eukaryota</taxon>
        <taxon>Fungi</taxon>
        <taxon>Fungi incertae sedis</taxon>
        <taxon>Chytridiomycota</taxon>
        <taxon>Chytridiomycota incertae sedis</taxon>
        <taxon>Chytridiomycetes</taxon>
        <taxon>Synchytriales</taxon>
        <taxon>Synchytriaceae</taxon>
        <taxon>Synchytrium</taxon>
    </lineage>
</organism>
<dbReference type="STRING" id="286115.A0A507CMU8"/>
<dbReference type="NCBIfam" id="TIGR00041">
    <property type="entry name" value="DTMP_kinase"/>
    <property type="match status" value="1"/>
</dbReference>
<evidence type="ECO:0000313" key="12">
    <source>
        <dbReference type="EMBL" id="TPX40213.1"/>
    </source>
</evidence>
<dbReference type="GO" id="GO:0006227">
    <property type="term" value="P:dUDP biosynthetic process"/>
    <property type="evidence" value="ECO:0007669"/>
    <property type="project" value="TreeGrafter"/>
</dbReference>
<evidence type="ECO:0000256" key="9">
    <source>
        <dbReference type="ARBA" id="ARBA00022840"/>
    </source>
</evidence>
<dbReference type="HAMAP" id="MF_00165">
    <property type="entry name" value="Thymidylate_kinase"/>
    <property type="match status" value="1"/>
</dbReference>
<dbReference type="GO" id="GO:0005524">
    <property type="term" value="F:ATP binding"/>
    <property type="evidence" value="ECO:0007669"/>
    <property type="project" value="UniProtKB-KW"/>
</dbReference>
<evidence type="ECO:0000256" key="5">
    <source>
        <dbReference type="ARBA" id="ARBA00022679"/>
    </source>
</evidence>